<evidence type="ECO:0000313" key="10">
    <source>
        <dbReference type="Ensembl" id="ENSSORP00005052508.1"/>
    </source>
</evidence>
<dbReference type="InParanoid" id="A0A673CKB1"/>
<keyword evidence="8" id="KW-1133">Transmembrane helix</keyword>
<keyword evidence="4" id="KW-0391">Immunity</keyword>
<evidence type="ECO:0000259" key="9">
    <source>
        <dbReference type="PROSITE" id="PS50835"/>
    </source>
</evidence>
<reference evidence="10" key="2">
    <citation type="submission" date="2025-08" db="UniProtKB">
        <authorList>
            <consortium name="Ensembl"/>
        </authorList>
    </citation>
    <scope>IDENTIFICATION</scope>
</reference>
<dbReference type="InterPro" id="IPR013106">
    <property type="entry name" value="Ig_V-set"/>
</dbReference>
<dbReference type="PANTHER" id="PTHR19433:SF127">
    <property type="entry name" value="NITR9"/>
    <property type="match status" value="1"/>
</dbReference>
<accession>A0A673CKB1</accession>
<keyword evidence="7" id="KW-0325">Glycoprotein</keyword>
<keyword evidence="11" id="KW-1185">Reference proteome</keyword>
<proteinExistence type="predicted"/>
<dbReference type="InterPro" id="IPR036179">
    <property type="entry name" value="Ig-like_dom_sf"/>
</dbReference>
<dbReference type="InterPro" id="IPR007110">
    <property type="entry name" value="Ig-like_dom"/>
</dbReference>
<dbReference type="GO" id="GO:0009617">
    <property type="term" value="P:response to bacterium"/>
    <property type="evidence" value="ECO:0007669"/>
    <property type="project" value="TreeGrafter"/>
</dbReference>
<sequence length="352" mass="39138">MASAKLVAYLTCLLLGEMGKFFSLMTNLNHSASAHQGSSLKIADVGESVTLPCLYESDAATYYWYKQKLGQKPRLMSITYRYNKNTTFQGEFRNNRRFTVDGEETNNLKISDLQLSDSATYYCARSYSFVFEFLSSFTVAVKASDVSGEALVRQSESENVHPGDSVTLNCTVHTGTCDGEHSVYWFKKSEDPQPGVIYTHGGTNDQCVRKNDTQTHTCVYNLPIQSLDRADAGTYYCAVASCGRVLFGNGTKLEFNDEVHTLVLVFFLSGALAITTTLVVSLAVSVYKLNKRNSCECTECQVRYSTPSATNREGYQDDLHYAALSVNSANASRRQRKNYEAECVYSGVRQSD</sequence>
<keyword evidence="3" id="KW-0732">Signal</keyword>
<dbReference type="InterPro" id="IPR013783">
    <property type="entry name" value="Ig-like_fold"/>
</dbReference>
<name>A0A673CKB1_9TELE</name>
<protein>
    <recommendedName>
        <fullName evidence="9">Ig-like domain-containing protein</fullName>
    </recommendedName>
</protein>
<organism evidence="10 11">
    <name type="scientific">Sphaeramia orbicularis</name>
    <name type="common">orbiculate cardinalfish</name>
    <dbReference type="NCBI Taxonomy" id="375764"/>
    <lineage>
        <taxon>Eukaryota</taxon>
        <taxon>Metazoa</taxon>
        <taxon>Chordata</taxon>
        <taxon>Craniata</taxon>
        <taxon>Vertebrata</taxon>
        <taxon>Euteleostomi</taxon>
        <taxon>Actinopterygii</taxon>
        <taxon>Neopterygii</taxon>
        <taxon>Teleostei</taxon>
        <taxon>Neoteleostei</taxon>
        <taxon>Acanthomorphata</taxon>
        <taxon>Gobiaria</taxon>
        <taxon>Kurtiformes</taxon>
        <taxon>Apogonoidei</taxon>
        <taxon>Apogonidae</taxon>
        <taxon>Apogoninae</taxon>
        <taxon>Sphaeramia</taxon>
    </lineage>
</organism>
<dbReference type="CDD" id="cd00099">
    <property type="entry name" value="IgV"/>
    <property type="match status" value="1"/>
</dbReference>
<gene>
    <name evidence="10" type="primary">LOC115438883</name>
</gene>
<reference evidence="10" key="1">
    <citation type="submission" date="2019-06" db="EMBL/GenBank/DDBJ databases">
        <authorList>
            <consortium name="Wellcome Sanger Institute Data Sharing"/>
        </authorList>
    </citation>
    <scope>NUCLEOTIDE SEQUENCE [LARGE SCALE GENOMIC DNA]</scope>
</reference>
<dbReference type="PANTHER" id="PTHR19433">
    <property type="entry name" value="T-CELL RECEPTOR ALPHA CHAIN V REGION-RELATED"/>
    <property type="match status" value="1"/>
</dbReference>
<dbReference type="Ensembl" id="ENSSORT00005053756.1">
    <property type="protein sequence ID" value="ENSSORP00005052508.1"/>
    <property type="gene ID" value="ENSSORG00005023624.1"/>
</dbReference>
<evidence type="ECO:0000256" key="2">
    <source>
        <dbReference type="ARBA" id="ARBA00022475"/>
    </source>
</evidence>
<feature type="domain" description="Ig-like" evidence="9">
    <location>
        <begin position="149"/>
        <end position="239"/>
    </location>
</feature>
<dbReference type="SMART" id="SM00409">
    <property type="entry name" value="IG"/>
    <property type="match status" value="2"/>
</dbReference>
<evidence type="ECO:0000256" key="8">
    <source>
        <dbReference type="SAM" id="Phobius"/>
    </source>
</evidence>
<comment type="subcellular location">
    <subcellularLocation>
        <location evidence="1">Cell membrane</location>
    </subcellularLocation>
</comment>
<dbReference type="Pfam" id="PF07686">
    <property type="entry name" value="V-set"/>
    <property type="match status" value="2"/>
</dbReference>
<dbReference type="InterPro" id="IPR003599">
    <property type="entry name" value="Ig_sub"/>
</dbReference>
<keyword evidence="8" id="KW-0812">Transmembrane</keyword>
<keyword evidence="5 8" id="KW-0472">Membrane</keyword>
<dbReference type="Gene3D" id="2.60.40.10">
    <property type="entry name" value="Immunoglobulins"/>
    <property type="match status" value="2"/>
</dbReference>
<feature type="transmembrane region" description="Helical" evidence="8">
    <location>
        <begin position="262"/>
        <end position="284"/>
    </location>
</feature>
<dbReference type="PROSITE" id="PS50835">
    <property type="entry name" value="IG_LIKE"/>
    <property type="match status" value="2"/>
</dbReference>
<dbReference type="InterPro" id="IPR052051">
    <property type="entry name" value="TCR_complex_component"/>
</dbReference>
<dbReference type="SUPFAM" id="SSF48726">
    <property type="entry name" value="Immunoglobulin"/>
    <property type="match status" value="2"/>
</dbReference>
<keyword evidence="2" id="KW-1003">Cell membrane</keyword>
<keyword evidence="6" id="KW-1015">Disulfide bond</keyword>
<dbReference type="AlphaFoldDB" id="A0A673CKB1"/>
<dbReference type="Proteomes" id="UP000472271">
    <property type="component" value="Chromosome 18"/>
</dbReference>
<feature type="domain" description="Ig-like" evidence="9">
    <location>
        <begin position="46"/>
        <end position="147"/>
    </location>
</feature>
<evidence type="ECO:0000256" key="1">
    <source>
        <dbReference type="ARBA" id="ARBA00004236"/>
    </source>
</evidence>
<evidence type="ECO:0000256" key="5">
    <source>
        <dbReference type="ARBA" id="ARBA00023136"/>
    </source>
</evidence>
<dbReference type="SMART" id="SM00406">
    <property type="entry name" value="IGv"/>
    <property type="match status" value="2"/>
</dbReference>
<evidence type="ECO:0000313" key="11">
    <source>
        <dbReference type="Proteomes" id="UP000472271"/>
    </source>
</evidence>
<evidence type="ECO:0000256" key="4">
    <source>
        <dbReference type="ARBA" id="ARBA00022859"/>
    </source>
</evidence>
<evidence type="ECO:0000256" key="3">
    <source>
        <dbReference type="ARBA" id="ARBA00022729"/>
    </source>
</evidence>
<evidence type="ECO:0000256" key="6">
    <source>
        <dbReference type="ARBA" id="ARBA00023157"/>
    </source>
</evidence>
<dbReference type="GO" id="GO:0002376">
    <property type="term" value="P:immune system process"/>
    <property type="evidence" value="ECO:0007669"/>
    <property type="project" value="UniProtKB-KW"/>
</dbReference>
<evidence type="ECO:0000256" key="7">
    <source>
        <dbReference type="ARBA" id="ARBA00023180"/>
    </source>
</evidence>
<dbReference type="GO" id="GO:0005886">
    <property type="term" value="C:plasma membrane"/>
    <property type="evidence" value="ECO:0007669"/>
    <property type="project" value="UniProtKB-SubCell"/>
</dbReference>
<reference evidence="10" key="3">
    <citation type="submission" date="2025-09" db="UniProtKB">
        <authorList>
            <consortium name="Ensembl"/>
        </authorList>
    </citation>
    <scope>IDENTIFICATION</scope>
</reference>